<dbReference type="Gene3D" id="3.20.80.10">
    <property type="entry name" value="Regulatory factor, effector binding domain"/>
    <property type="match status" value="1"/>
</dbReference>
<feature type="domain" description="AraC effector-binding" evidence="1">
    <location>
        <begin position="1"/>
        <end position="120"/>
    </location>
</feature>
<dbReference type="SMART" id="SM00871">
    <property type="entry name" value="AraC_E_bind"/>
    <property type="match status" value="1"/>
</dbReference>
<gene>
    <name evidence="2" type="ORF">SD77_0824</name>
</gene>
<protein>
    <submittedName>
        <fullName evidence="2">Transcriptional regulator, AraC family</fullName>
    </submittedName>
</protein>
<dbReference type="InterPro" id="IPR050908">
    <property type="entry name" value="SmbC-like"/>
</dbReference>
<evidence type="ECO:0000313" key="3">
    <source>
        <dbReference type="Proteomes" id="UP000031982"/>
    </source>
</evidence>
<dbReference type="PANTHER" id="PTHR40055:SF1">
    <property type="entry name" value="TRANSCRIPTIONAL REGULATOR YGIV-RELATED"/>
    <property type="match status" value="1"/>
</dbReference>
<dbReference type="EMBL" id="JXLP01000010">
    <property type="protein sequence ID" value="KIL78223.1"/>
    <property type="molecule type" value="Genomic_DNA"/>
</dbReference>
<evidence type="ECO:0000259" key="1">
    <source>
        <dbReference type="SMART" id="SM00871"/>
    </source>
</evidence>
<comment type="caution">
    <text evidence="2">The sequence shown here is derived from an EMBL/GenBank/DDBJ whole genome shotgun (WGS) entry which is preliminary data.</text>
</comment>
<keyword evidence="3" id="KW-1185">Reference proteome</keyword>
<dbReference type="SUPFAM" id="SSF55136">
    <property type="entry name" value="Probable bacterial effector-binding domain"/>
    <property type="match status" value="1"/>
</dbReference>
<dbReference type="Pfam" id="PF06445">
    <property type="entry name" value="GyrI-like"/>
    <property type="match status" value="1"/>
</dbReference>
<proteinExistence type="predicted"/>
<evidence type="ECO:0000313" key="2">
    <source>
        <dbReference type="EMBL" id="KIL78223.1"/>
    </source>
</evidence>
<dbReference type="InterPro" id="IPR010499">
    <property type="entry name" value="AraC_E-bd"/>
</dbReference>
<dbReference type="PANTHER" id="PTHR40055">
    <property type="entry name" value="TRANSCRIPTIONAL REGULATOR YGIV-RELATED"/>
    <property type="match status" value="1"/>
</dbReference>
<dbReference type="Proteomes" id="UP000031982">
    <property type="component" value="Unassembled WGS sequence"/>
</dbReference>
<dbReference type="InterPro" id="IPR029442">
    <property type="entry name" value="GyrI-like"/>
</dbReference>
<sequence>MRKLKEWAAAKNLLSPASIVLGVSYDDPETTPPESCRYDAGLVLADNEPTDGFVAESELPGGKYAIYQVKHTAEAIQQAWGAIFADLSNRGYQIDRRPMFERYREQMLSNHNCEICVPLK</sequence>
<accession>A0ABR5AU10</accession>
<organism evidence="2 3">
    <name type="scientific">Bacillus badius</name>
    <dbReference type="NCBI Taxonomy" id="1455"/>
    <lineage>
        <taxon>Bacteria</taxon>
        <taxon>Bacillati</taxon>
        <taxon>Bacillota</taxon>
        <taxon>Bacilli</taxon>
        <taxon>Bacillales</taxon>
        <taxon>Bacillaceae</taxon>
        <taxon>Pseudobacillus</taxon>
    </lineage>
</organism>
<name>A0ABR5AU10_BACBA</name>
<reference evidence="2 3" key="1">
    <citation type="submission" date="2015-01" db="EMBL/GenBank/DDBJ databases">
        <title>Genome Assembly of Bacillus badius MTCC 1458.</title>
        <authorList>
            <person name="Verma A."/>
            <person name="Khatri I."/>
            <person name="Mual P."/>
            <person name="Subramanian S."/>
            <person name="Krishnamurthi S."/>
        </authorList>
    </citation>
    <scope>NUCLEOTIDE SEQUENCE [LARGE SCALE GENOMIC DNA]</scope>
    <source>
        <strain evidence="2 3">MTCC 1458</strain>
    </source>
</reference>
<dbReference type="InterPro" id="IPR011256">
    <property type="entry name" value="Reg_factor_effector_dom_sf"/>
</dbReference>